<reference evidence="2" key="1">
    <citation type="submission" date="2020-05" db="EMBL/GenBank/DDBJ databases">
        <authorList>
            <person name="Chiriac C."/>
            <person name="Salcher M."/>
            <person name="Ghai R."/>
            <person name="Kavagutti S V."/>
        </authorList>
    </citation>
    <scope>NUCLEOTIDE SEQUENCE</scope>
</reference>
<feature type="coiled-coil region" evidence="1">
    <location>
        <begin position="49"/>
        <end position="118"/>
    </location>
</feature>
<name>A0A6J6N314_9ZZZZ</name>
<accession>A0A6J6N314</accession>
<evidence type="ECO:0000256" key="1">
    <source>
        <dbReference type="SAM" id="Coils"/>
    </source>
</evidence>
<organism evidence="2">
    <name type="scientific">freshwater metagenome</name>
    <dbReference type="NCBI Taxonomy" id="449393"/>
    <lineage>
        <taxon>unclassified sequences</taxon>
        <taxon>metagenomes</taxon>
        <taxon>ecological metagenomes</taxon>
    </lineage>
</organism>
<gene>
    <name evidence="2" type="ORF">UFOPK2370_00169</name>
</gene>
<sequence>MSNSKEIKCPNCKSVFTIDDAPFADIVKQVRDHEFSDELHKRLVEAEKRLELEAQISAKEIEAKAEAERVALIQENTRLNSELTSAATAAELDKTKALADLITQNTQLEADMKVLAAAKAAQEATLRQEHLNELSVKDKEIELYKNMKVRQSTKAIGEDLEKHCADEFNSVRAMAFPNAYFEKDTNAKSGSQGDYIFRDYVDEIQIVSVMLEMKNEADATDKKKKNEDFFKELDKDRNEKGCEYAILVSMLEKDSDYYNQGIVDVSHKYPKMFVIRPQFFLPMLALLRNNALNTVDDKRELQRIRQQNIDVELFNDRLEKFKKDIGKSAKWANDRYKDAIDDIDKSIDMLTDLKDQLRLWVQHAESAETKANAVTIESLTKDNDTMTKKFKELGD</sequence>
<dbReference type="InterPro" id="IPR019219">
    <property type="entry name" value="DUF2130"/>
</dbReference>
<keyword evidence="1" id="KW-0175">Coiled coil</keyword>
<protein>
    <submittedName>
        <fullName evidence="2">Unannotated protein</fullName>
    </submittedName>
</protein>
<dbReference type="Pfam" id="PF09903">
    <property type="entry name" value="DUF2130"/>
    <property type="match status" value="1"/>
</dbReference>
<dbReference type="EMBL" id="CAEZXK010000003">
    <property type="protein sequence ID" value="CAB4679638.1"/>
    <property type="molecule type" value="Genomic_DNA"/>
</dbReference>
<dbReference type="AlphaFoldDB" id="A0A6J6N314"/>
<proteinExistence type="predicted"/>
<evidence type="ECO:0000313" key="2">
    <source>
        <dbReference type="EMBL" id="CAB4679638.1"/>
    </source>
</evidence>
<dbReference type="PIRSF" id="PIRSF005850">
    <property type="entry name" value="UCP005850"/>
    <property type="match status" value="1"/>
</dbReference>